<dbReference type="Proteomes" id="UP000463138">
    <property type="component" value="Unassembled WGS sequence"/>
</dbReference>
<dbReference type="PRINTS" id="PR00032">
    <property type="entry name" value="HTHARAC"/>
</dbReference>
<protein>
    <submittedName>
        <fullName evidence="5">AraC family transcriptional regulator</fullName>
    </submittedName>
</protein>
<evidence type="ECO:0000256" key="2">
    <source>
        <dbReference type="ARBA" id="ARBA00023125"/>
    </source>
</evidence>
<keyword evidence="6" id="KW-1185">Reference proteome</keyword>
<dbReference type="EMBL" id="QOVF01000001">
    <property type="protein sequence ID" value="KAA0696650.1"/>
    <property type="molecule type" value="Genomic_DNA"/>
</dbReference>
<dbReference type="GO" id="GO:0000976">
    <property type="term" value="F:transcription cis-regulatory region binding"/>
    <property type="evidence" value="ECO:0007669"/>
    <property type="project" value="TreeGrafter"/>
</dbReference>
<gene>
    <name evidence="5" type="ORF">DT594_04775</name>
</gene>
<dbReference type="AlphaFoldDB" id="A0A7V7GWF8"/>
<evidence type="ECO:0000313" key="5">
    <source>
        <dbReference type="EMBL" id="KAA0696650.1"/>
    </source>
</evidence>
<dbReference type="OrthoDB" id="5582699at2"/>
<feature type="domain" description="HTH araC/xylS-type" evidence="4">
    <location>
        <begin position="233"/>
        <end position="329"/>
    </location>
</feature>
<evidence type="ECO:0000259" key="4">
    <source>
        <dbReference type="PROSITE" id="PS01124"/>
    </source>
</evidence>
<reference evidence="5 6" key="1">
    <citation type="submission" date="2018-07" db="EMBL/GenBank/DDBJ databases">
        <title>Pseudomonas laoshanensis sp. nov., isolated from soil.</title>
        <authorList>
            <person name="Sun J."/>
            <person name="Yu L."/>
            <person name="Wang M."/>
            <person name="Zhang C."/>
        </authorList>
    </citation>
    <scope>NUCLEOTIDE SEQUENCE [LARGE SCALE GENOMIC DNA]</scope>
    <source>
        <strain evidence="5 6">Y22</strain>
    </source>
</reference>
<dbReference type="Gene3D" id="1.10.10.60">
    <property type="entry name" value="Homeodomain-like"/>
    <property type="match status" value="1"/>
</dbReference>
<keyword evidence="3" id="KW-0804">Transcription</keyword>
<dbReference type="PANTHER" id="PTHR47894:SF1">
    <property type="entry name" value="HTH-TYPE TRANSCRIPTIONAL REGULATOR VQSM"/>
    <property type="match status" value="1"/>
</dbReference>
<dbReference type="GO" id="GO:0005829">
    <property type="term" value="C:cytosol"/>
    <property type="evidence" value="ECO:0007669"/>
    <property type="project" value="TreeGrafter"/>
</dbReference>
<dbReference type="PROSITE" id="PS01124">
    <property type="entry name" value="HTH_ARAC_FAMILY_2"/>
    <property type="match status" value="1"/>
</dbReference>
<dbReference type="PANTHER" id="PTHR47894">
    <property type="entry name" value="HTH-TYPE TRANSCRIPTIONAL REGULATOR GADX"/>
    <property type="match status" value="1"/>
</dbReference>
<dbReference type="InterPro" id="IPR020449">
    <property type="entry name" value="Tscrpt_reg_AraC-type_HTH"/>
</dbReference>
<dbReference type="RefSeq" id="WP_149331595.1">
    <property type="nucleotide sequence ID" value="NZ_QOVF01000001.1"/>
</dbReference>
<comment type="caution">
    <text evidence="5">The sequence shown here is derived from an EMBL/GenBank/DDBJ whole genome shotgun (WGS) entry which is preliminary data.</text>
</comment>
<evidence type="ECO:0000256" key="1">
    <source>
        <dbReference type="ARBA" id="ARBA00023015"/>
    </source>
</evidence>
<dbReference type="InterPro" id="IPR032687">
    <property type="entry name" value="AraC-type_N"/>
</dbReference>
<evidence type="ECO:0000256" key="3">
    <source>
        <dbReference type="ARBA" id="ARBA00023163"/>
    </source>
</evidence>
<sequence>MNNRSVAIHFVQAVLRGAERHKHDGHALLHAAGINPELLSQPRARVDPEQYARLVQLTWQTLNDEYMGLGRSASKPGTFAMMCHSLIHCPTLEKALQRGMLFYGLFADAPRVQLRQEGGLSWLEINTSMMDDPDHFLTESLLVIWHRLGSWLIGKRIPLETACFDYPAPAHYREYELIFGCPLEFDQPVTAVAMRTSYLQMPLIQDERTLKRFLAHSPADLLSRRDFGNSLSSRLRQLIGKRVGADMPDMEAIAAQLNMSPPTLRRHLREEGTSWQELKDHLRRDIAIYHLTRQDLPIQDIAALLGFSEPSAFHRAFKKWTGLTPGEYR</sequence>
<dbReference type="SUPFAM" id="SSF46689">
    <property type="entry name" value="Homeodomain-like"/>
    <property type="match status" value="1"/>
</dbReference>
<proteinExistence type="predicted"/>
<dbReference type="Pfam" id="PF12833">
    <property type="entry name" value="HTH_18"/>
    <property type="match status" value="1"/>
</dbReference>
<dbReference type="GO" id="GO:0003700">
    <property type="term" value="F:DNA-binding transcription factor activity"/>
    <property type="evidence" value="ECO:0007669"/>
    <property type="project" value="InterPro"/>
</dbReference>
<evidence type="ECO:0000313" key="6">
    <source>
        <dbReference type="Proteomes" id="UP000463138"/>
    </source>
</evidence>
<accession>A0A7V7GWF8</accession>
<dbReference type="InterPro" id="IPR018060">
    <property type="entry name" value="HTH_AraC"/>
</dbReference>
<organism evidence="5 6">
    <name type="scientific">Halopseudomonas laoshanensis</name>
    <dbReference type="NCBI Taxonomy" id="2268758"/>
    <lineage>
        <taxon>Bacteria</taxon>
        <taxon>Pseudomonadati</taxon>
        <taxon>Pseudomonadota</taxon>
        <taxon>Gammaproteobacteria</taxon>
        <taxon>Pseudomonadales</taxon>
        <taxon>Pseudomonadaceae</taxon>
        <taxon>Halopseudomonas</taxon>
    </lineage>
</organism>
<keyword evidence="2" id="KW-0238">DNA-binding</keyword>
<dbReference type="Pfam" id="PF12625">
    <property type="entry name" value="Arabinose_bd"/>
    <property type="match status" value="1"/>
</dbReference>
<name>A0A7V7GWF8_9GAMM</name>
<dbReference type="SMART" id="SM00342">
    <property type="entry name" value="HTH_ARAC"/>
    <property type="match status" value="1"/>
</dbReference>
<keyword evidence="1" id="KW-0805">Transcription regulation</keyword>
<dbReference type="InterPro" id="IPR009057">
    <property type="entry name" value="Homeodomain-like_sf"/>
</dbReference>